<reference evidence="3" key="5">
    <citation type="journal article" date="2021" name="G3 (Bethesda)">
        <title>Aegilops tauschii genome assembly Aet v5.0 features greater sequence contiguity and improved annotation.</title>
        <authorList>
            <person name="Wang L."/>
            <person name="Zhu T."/>
            <person name="Rodriguez J.C."/>
            <person name="Deal K.R."/>
            <person name="Dubcovsky J."/>
            <person name="McGuire P.E."/>
            <person name="Lux T."/>
            <person name="Spannagl M."/>
            <person name="Mayer K.F.X."/>
            <person name="Baldrich P."/>
            <person name="Meyers B.C."/>
            <person name="Huo N."/>
            <person name="Gu Y.Q."/>
            <person name="Zhou H."/>
            <person name="Devos K.M."/>
            <person name="Bennetzen J.L."/>
            <person name="Unver T."/>
            <person name="Budak H."/>
            <person name="Gulick P.J."/>
            <person name="Galiba G."/>
            <person name="Kalapos B."/>
            <person name="Nelson D.R."/>
            <person name="Li P."/>
            <person name="You F.M."/>
            <person name="Luo M.C."/>
            <person name="Dvorak J."/>
        </authorList>
    </citation>
    <scope>NUCLEOTIDE SEQUENCE [LARGE SCALE GENOMIC DNA]</scope>
    <source>
        <strain evidence="3">cv. AL8/78</strain>
    </source>
</reference>
<dbReference type="Gramene" id="AET7Gv20366700.9">
    <property type="protein sequence ID" value="AET7Gv20366700.9"/>
    <property type="gene ID" value="AET7Gv20366700"/>
</dbReference>
<dbReference type="EnsemblPlants" id="AET7Gv20366700.9">
    <property type="protein sequence ID" value="AET7Gv20366700.9"/>
    <property type="gene ID" value="AET7Gv20366700"/>
</dbReference>
<feature type="signal peptide" evidence="2">
    <location>
        <begin position="1"/>
        <end position="26"/>
    </location>
</feature>
<protein>
    <submittedName>
        <fullName evidence="3">Uncharacterized protein</fullName>
    </submittedName>
</protein>
<reference evidence="3" key="3">
    <citation type="journal article" date="2017" name="Nature">
        <title>Genome sequence of the progenitor of the wheat D genome Aegilops tauschii.</title>
        <authorList>
            <person name="Luo M.C."/>
            <person name="Gu Y.Q."/>
            <person name="Puiu D."/>
            <person name="Wang H."/>
            <person name="Twardziok S.O."/>
            <person name="Deal K.R."/>
            <person name="Huo N."/>
            <person name="Zhu T."/>
            <person name="Wang L."/>
            <person name="Wang Y."/>
            <person name="McGuire P.E."/>
            <person name="Liu S."/>
            <person name="Long H."/>
            <person name="Ramasamy R.K."/>
            <person name="Rodriguez J.C."/>
            <person name="Van S.L."/>
            <person name="Yuan L."/>
            <person name="Wang Z."/>
            <person name="Xia Z."/>
            <person name="Xiao L."/>
            <person name="Anderson O.D."/>
            <person name="Ouyang S."/>
            <person name="Liang Y."/>
            <person name="Zimin A.V."/>
            <person name="Pertea G."/>
            <person name="Qi P."/>
            <person name="Bennetzen J.L."/>
            <person name="Dai X."/>
            <person name="Dawson M.W."/>
            <person name="Muller H.G."/>
            <person name="Kugler K."/>
            <person name="Rivarola-Duarte L."/>
            <person name="Spannagl M."/>
            <person name="Mayer K.F.X."/>
            <person name="Lu F.H."/>
            <person name="Bevan M.W."/>
            <person name="Leroy P."/>
            <person name="Li P."/>
            <person name="You F.M."/>
            <person name="Sun Q."/>
            <person name="Liu Z."/>
            <person name="Lyons E."/>
            <person name="Wicker T."/>
            <person name="Salzberg S.L."/>
            <person name="Devos K.M."/>
            <person name="Dvorak J."/>
        </authorList>
    </citation>
    <scope>NUCLEOTIDE SEQUENCE [LARGE SCALE GENOMIC DNA]</scope>
    <source>
        <strain evidence="3">cv. AL8/78</strain>
    </source>
</reference>
<feature type="region of interest" description="Disordered" evidence="1">
    <location>
        <begin position="49"/>
        <end position="109"/>
    </location>
</feature>
<reference evidence="4" key="2">
    <citation type="journal article" date="2017" name="Nat. Plants">
        <title>The Aegilops tauschii genome reveals multiple impacts of transposons.</title>
        <authorList>
            <person name="Zhao G."/>
            <person name="Zou C."/>
            <person name="Li K."/>
            <person name="Wang K."/>
            <person name="Li T."/>
            <person name="Gao L."/>
            <person name="Zhang X."/>
            <person name="Wang H."/>
            <person name="Yang Z."/>
            <person name="Liu X."/>
            <person name="Jiang W."/>
            <person name="Mao L."/>
            <person name="Kong X."/>
            <person name="Jiao Y."/>
            <person name="Jia J."/>
        </authorList>
    </citation>
    <scope>NUCLEOTIDE SEQUENCE [LARGE SCALE GENOMIC DNA]</scope>
    <source>
        <strain evidence="4">cv. AL8/78</strain>
    </source>
</reference>
<dbReference type="PROSITE" id="PS51257">
    <property type="entry name" value="PROKAR_LIPOPROTEIN"/>
    <property type="match status" value="1"/>
</dbReference>
<accession>A0A453QY08</accession>
<reference evidence="4" key="1">
    <citation type="journal article" date="2014" name="Science">
        <title>Ancient hybridizations among the ancestral genomes of bread wheat.</title>
        <authorList>
            <consortium name="International Wheat Genome Sequencing Consortium,"/>
            <person name="Marcussen T."/>
            <person name="Sandve S.R."/>
            <person name="Heier L."/>
            <person name="Spannagl M."/>
            <person name="Pfeifer M."/>
            <person name="Jakobsen K.S."/>
            <person name="Wulff B.B."/>
            <person name="Steuernagel B."/>
            <person name="Mayer K.F."/>
            <person name="Olsen O.A."/>
        </authorList>
    </citation>
    <scope>NUCLEOTIDE SEQUENCE [LARGE SCALE GENOMIC DNA]</scope>
    <source>
        <strain evidence="4">cv. AL8/78</strain>
    </source>
</reference>
<keyword evidence="4" id="KW-1185">Reference proteome</keyword>
<evidence type="ECO:0000256" key="2">
    <source>
        <dbReference type="SAM" id="SignalP"/>
    </source>
</evidence>
<proteinExistence type="predicted"/>
<organism evidence="3 4">
    <name type="scientific">Aegilops tauschii subsp. strangulata</name>
    <name type="common">Goatgrass</name>
    <dbReference type="NCBI Taxonomy" id="200361"/>
    <lineage>
        <taxon>Eukaryota</taxon>
        <taxon>Viridiplantae</taxon>
        <taxon>Streptophyta</taxon>
        <taxon>Embryophyta</taxon>
        <taxon>Tracheophyta</taxon>
        <taxon>Spermatophyta</taxon>
        <taxon>Magnoliopsida</taxon>
        <taxon>Liliopsida</taxon>
        <taxon>Poales</taxon>
        <taxon>Poaceae</taxon>
        <taxon>BOP clade</taxon>
        <taxon>Pooideae</taxon>
        <taxon>Triticodae</taxon>
        <taxon>Triticeae</taxon>
        <taxon>Triticinae</taxon>
        <taxon>Aegilops</taxon>
    </lineage>
</organism>
<feature type="chain" id="PRO_5019246160" evidence="2">
    <location>
        <begin position="27"/>
        <end position="109"/>
    </location>
</feature>
<sequence>MYCKKMLTSLLMAALLLCSCATSVGTSPYTVGTSGAAKVQSAVALAAEGAHGDRRAAERGARSLGQRVPVKAPPPPKPNKPVKANPPRPRPGPPAPPPPCTPVADGRFG</sequence>
<feature type="compositionally biased region" description="Basic and acidic residues" evidence="1">
    <location>
        <begin position="50"/>
        <end position="61"/>
    </location>
</feature>
<name>A0A453QY08_AEGTS</name>
<dbReference type="Proteomes" id="UP000015105">
    <property type="component" value="Chromosome 7D"/>
</dbReference>
<evidence type="ECO:0000313" key="3">
    <source>
        <dbReference type="EnsemblPlants" id="AET7Gv20366700.9"/>
    </source>
</evidence>
<evidence type="ECO:0000256" key="1">
    <source>
        <dbReference type="SAM" id="MobiDB-lite"/>
    </source>
</evidence>
<dbReference type="AlphaFoldDB" id="A0A453QY08"/>
<feature type="compositionally biased region" description="Pro residues" evidence="1">
    <location>
        <begin position="71"/>
        <end position="101"/>
    </location>
</feature>
<keyword evidence="2" id="KW-0732">Signal</keyword>
<evidence type="ECO:0000313" key="4">
    <source>
        <dbReference type="Proteomes" id="UP000015105"/>
    </source>
</evidence>
<reference evidence="3" key="4">
    <citation type="submission" date="2019-03" db="UniProtKB">
        <authorList>
            <consortium name="EnsemblPlants"/>
        </authorList>
    </citation>
    <scope>IDENTIFICATION</scope>
</reference>